<comment type="subcellular location">
    <subcellularLocation>
        <location evidence="1">Lipid droplet</location>
    </subcellularLocation>
</comment>
<accession>A0A3Q3IWC3</accession>
<keyword evidence="3" id="KW-0551">Lipid droplet</keyword>
<feature type="region of interest" description="Disordered" evidence="5">
    <location>
        <begin position="283"/>
        <end position="308"/>
    </location>
</feature>
<dbReference type="RefSeq" id="XP_020457839.1">
    <property type="nucleotide sequence ID" value="XM_020602183.1"/>
</dbReference>
<dbReference type="SUPFAM" id="SSF109775">
    <property type="entry name" value="Mannose-6-phosphate receptor binding protein 1 (Tip47), C-terminal domain"/>
    <property type="match status" value="1"/>
</dbReference>
<sequence length="336" mass="37200">MLMNNNQKVPSAATRLAKLPIVRSACTKLLVLYTDTKRGHPNLKSVCDGVEDSVTALGAAACDRFSPVIVKLEPQISIANGVACKSLDWLETTFPLLQAPTEQVVATAKNKMHEIQDAVTIAANGTMDCVQHTVTWVMERMQQADEGTNQSLVERVISVASVGLDCALSVSEAMVDQVLPLTEEDKDDDTHMVESFEAATVRRYPVRLISLTAKLCRRTYHMVVAKMQSVQATKTLPWSASLIQDLQSTSLVLVWSIQGLPQYLQHQLVSVFFSISQMYNVNHTPPEQSRRSQAGHYNTSRTSSYKGVVQGHPQAVPTWRLRPTKSSVFDKGCMRR</sequence>
<feature type="compositionally biased region" description="Polar residues" evidence="5">
    <location>
        <begin position="283"/>
        <end position="305"/>
    </location>
</feature>
<dbReference type="GeneID" id="109961405"/>
<dbReference type="GO" id="GO:0005829">
    <property type="term" value="C:cytosol"/>
    <property type="evidence" value="ECO:0007669"/>
    <property type="project" value="TreeGrafter"/>
</dbReference>
<evidence type="ECO:0000256" key="1">
    <source>
        <dbReference type="ARBA" id="ARBA00004502"/>
    </source>
</evidence>
<dbReference type="InterPro" id="IPR004279">
    <property type="entry name" value="Perilipin"/>
</dbReference>
<dbReference type="GO" id="GO:0005811">
    <property type="term" value="C:lipid droplet"/>
    <property type="evidence" value="ECO:0007669"/>
    <property type="project" value="UniProtKB-SubCell"/>
</dbReference>
<dbReference type="PANTHER" id="PTHR14024:SF49">
    <property type="entry name" value="LIPID STORAGE DROPLETS SURFACE-BINDING PROTEIN 1"/>
    <property type="match status" value="1"/>
</dbReference>
<dbReference type="GO" id="GO:0010890">
    <property type="term" value="P:positive regulation of triglyceride storage"/>
    <property type="evidence" value="ECO:0007669"/>
    <property type="project" value="TreeGrafter"/>
</dbReference>
<keyword evidence="7" id="KW-1185">Reference proteome</keyword>
<evidence type="ECO:0000313" key="7">
    <source>
        <dbReference type="Proteomes" id="UP000261600"/>
    </source>
</evidence>
<name>A0A3Q3IWC3_MONAL</name>
<reference evidence="6" key="1">
    <citation type="submission" date="2025-08" db="UniProtKB">
        <authorList>
            <consortium name="Ensembl"/>
        </authorList>
    </citation>
    <scope>IDENTIFICATION</scope>
</reference>
<dbReference type="Proteomes" id="UP000261600">
    <property type="component" value="Unplaced"/>
</dbReference>
<evidence type="ECO:0000256" key="5">
    <source>
        <dbReference type="SAM" id="MobiDB-lite"/>
    </source>
</evidence>
<organism evidence="6 7">
    <name type="scientific">Monopterus albus</name>
    <name type="common">Swamp eel</name>
    <dbReference type="NCBI Taxonomy" id="43700"/>
    <lineage>
        <taxon>Eukaryota</taxon>
        <taxon>Metazoa</taxon>
        <taxon>Chordata</taxon>
        <taxon>Craniata</taxon>
        <taxon>Vertebrata</taxon>
        <taxon>Euteleostomi</taxon>
        <taxon>Actinopterygii</taxon>
        <taxon>Neopterygii</taxon>
        <taxon>Teleostei</taxon>
        <taxon>Neoteleostei</taxon>
        <taxon>Acanthomorphata</taxon>
        <taxon>Anabantaria</taxon>
        <taxon>Synbranchiformes</taxon>
        <taxon>Synbranchidae</taxon>
        <taxon>Monopterus</taxon>
    </lineage>
</organism>
<dbReference type="PIRSF" id="PIRSF036881">
    <property type="entry name" value="PAT"/>
    <property type="match status" value="1"/>
</dbReference>
<dbReference type="Gene3D" id="1.20.120.340">
    <property type="entry name" value="Flagellar protein FliS"/>
    <property type="match status" value="1"/>
</dbReference>
<dbReference type="PANTHER" id="PTHR14024">
    <property type="entry name" value="PERILIPIN"/>
    <property type="match status" value="1"/>
</dbReference>
<evidence type="ECO:0000313" key="6">
    <source>
        <dbReference type="Ensembl" id="ENSMALP00000005111.1"/>
    </source>
</evidence>
<dbReference type="Pfam" id="PF03036">
    <property type="entry name" value="Perilipin"/>
    <property type="match status" value="1"/>
</dbReference>
<dbReference type="GO" id="GO:0019915">
    <property type="term" value="P:lipid storage"/>
    <property type="evidence" value="ECO:0007669"/>
    <property type="project" value="TreeGrafter"/>
</dbReference>
<evidence type="ECO:0000256" key="4">
    <source>
        <dbReference type="PIRNR" id="PIRNR036881"/>
    </source>
</evidence>
<reference evidence="6" key="2">
    <citation type="submission" date="2025-09" db="UniProtKB">
        <authorList>
            <consortium name="Ensembl"/>
        </authorList>
    </citation>
    <scope>IDENTIFICATION</scope>
</reference>
<dbReference type="AlphaFoldDB" id="A0A3Q3IWC3"/>
<comment type="similarity">
    <text evidence="2 4">Belongs to the perilipin family.</text>
</comment>
<evidence type="ECO:0000256" key="3">
    <source>
        <dbReference type="ARBA" id="ARBA00022677"/>
    </source>
</evidence>
<proteinExistence type="inferred from homology"/>
<protein>
    <recommendedName>
        <fullName evidence="4">Perilipin</fullName>
    </recommendedName>
</protein>
<dbReference type="STRING" id="43700.ENSMALP00000005111"/>
<dbReference type="Gene3D" id="3.30.720.170">
    <property type="entry name" value="Perilipin, alpha-beta domain"/>
    <property type="match status" value="1"/>
</dbReference>
<evidence type="ECO:0000256" key="2">
    <source>
        <dbReference type="ARBA" id="ARBA00006311"/>
    </source>
</evidence>
<dbReference type="Ensembl" id="ENSMALT00000005230.1">
    <property type="protein sequence ID" value="ENSMALP00000005111.1"/>
    <property type="gene ID" value="ENSMALG00000003692.1"/>
</dbReference>